<organism evidence="15 16">
    <name type="scientific">Aestuariispira insulae</name>
    <dbReference type="NCBI Taxonomy" id="1461337"/>
    <lineage>
        <taxon>Bacteria</taxon>
        <taxon>Pseudomonadati</taxon>
        <taxon>Pseudomonadota</taxon>
        <taxon>Alphaproteobacteria</taxon>
        <taxon>Rhodospirillales</taxon>
        <taxon>Kiloniellaceae</taxon>
        <taxon>Aestuariispira</taxon>
    </lineage>
</organism>
<evidence type="ECO:0000256" key="2">
    <source>
        <dbReference type="ARBA" id="ARBA00004651"/>
    </source>
</evidence>
<dbReference type="InterPro" id="IPR003594">
    <property type="entry name" value="HATPase_dom"/>
</dbReference>
<keyword evidence="10" id="KW-0902">Two-component regulatory system</keyword>
<comment type="caution">
    <text evidence="15">The sequence shown here is derived from an EMBL/GenBank/DDBJ whole genome shotgun (WGS) entry which is preliminary data.</text>
</comment>
<sequence>MQGFEYAAQQKGLTLQYEMAANLPSCFVGDADRIRQVLNNLIGNAIKFTETGGISVYAGGTEIMNLISFEVRDTGIGIPTDKQATIFDSFSQVDDASTRHYNGTGLGTAISKELVELMGGSIWLESQPGIGSSFFFTISFDDATCEVCLRQDAGLAPAPAANQPGREFLVLVVDDIQENLDLCILNLNEEGHRVLTAENGQLAIRAYVEQKPDVILMDVQMPVMDGMQATREIRSYEDDNNLPRTPVIALTASVMEEERSLCLEAGMDVVAAKPVDFERVSSLMEELVEESKGRTRKTIGRTLEISDDHNWALLDGVADVAVGLKRWRNRAAYLKALVGFKNNHALSGFGLLSAAIGGDRGEALAKAHALKGLAGNLALDKLWDQFEQYEDLLKNKEILPGAIRQASAELTISLEQVLKSIELLENSIKPVPEVPTNTMPTYAELAREKEKLLNLSNELSSGQVNGQSLKEVLSILEHAGCLKDRRALAEYVDEFEFEKAAALIFDLAGQNGANIEEDCHEVRQNTIGG</sequence>
<keyword evidence="8" id="KW-0067">ATP-binding</keyword>
<feature type="domain" description="Histidine kinase" evidence="13">
    <location>
        <begin position="1"/>
        <end position="142"/>
    </location>
</feature>
<dbReference type="PRINTS" id="PR00344">
    <property type="entry name" value="BCTRLSENSOR"/>
</dbReference>
<dbReference type="GO" id="GO:0005886">
    <property type="term" value="C:plasma membrane"/>
    <property type="evidence" value="ECO:0007669"/>
    <property type="project" value="UniProtKB-SubCell"/>
</dbReference>
<keyword evidence="7" id="KW-0547">Nucleotide-binding</keyword>
<comment type="catalytic activity">
    <reaction evidence="1">
        <text>ATP + protein L-histidine = ADP + protein N-phospho-L-histidine.</text>
        <dbReference type="EC" id="2.7.13.3"/>
    </reaction>
</comment>
<keyword evidence="9" id="KW-1133">Transmembrane helix</keyword>
<dbReference type="SMART" id="SM00387">
    <property type="entry name" value="HATPase_c"/>
    <property type="match status" value="1"/>
</dbReference>
<evidence type="ECO:0000313" key="15">
    <source>
        <dbReference type="EMBL" id="RED52100.1"/>
    </source>
</evidence>
<dbReference type="AlphaFoldDB" id="A0A3D9HRJ9"/>
<dbReference type="Proteomes" id="UP000256845">
    <property type="component" value="Unassembled WGS sequence"/>
</dbReference>
<keyword evidence="11" id="KW-0472">Membrane</keyword>
<dbReference type="InterPro" id="IPR036890">
    <property type="entry name" value="HATPase_C_sf"/>
</dbReference>
<keyword evidence="16" id="KW-1185">Reference proteome</keyword>
<dbReference type="GO" id="GO:0005524">
    <property type="term" value="F:ATP binding"/>
    <property type="evidence" value="ECO:0007669"/>
    <property type="project" value="UniProtKB-KW"/>
</dbReference>
<dbReference type="Pfam" id="PF00072">
    <property type="entry name" value="Response_reg"/>
    <property type="match status" value="1"/>
</dbReference>
<dbReference type="InterPro" id="IPR004358">
    <property type="entry name" value="Sig_transdc_His_kin-like_C"/>
</dbReference>
<comment type="subcellular location">
    <subcellularLocation>
        <location evidence="2">Cell membrane</location>
        <topology evidence="2">Multi-pass membrane protein</topology>
    </subcellularLocation>
</comment>
<keyword evidence="4" id="KW-1003">Cell membrane</keyword>
<evidence type="ECO:0000256" key="6">
    <source>
        <dbReference type="ARBA" id="ARBA00022692"/>
    </source>
</evidence>
<evidence type="ECO:0000256" key="11">
    <source>
        <dbReference type="ARBA" id="ARBA00023136"/>
    </source>
</evidence>
<evidence type="ECO:0000256" key="8">
    <source>
        <dbReference type="ARBA" id="ARBA00022840"/>
    </source>
</evidence>
<evidence type="ECO:0000256" key="5">
    <source>
        <dbReference type="ARBA" id="ARBA00022553"/>
    </source>
</evidence>
<evidence type="ECO:0000256" key="1">
    <source>
        <dbReference type="ARBA" id="ARBA00000085"/>
    </source>
</evidence>
<dbReference type="SUPFAM" id="SSF47226">
    <property type="entry name" value="Histidine-containing phosphotransfer domain, HPT domain"/>
    <property type="match status" value="1"/>
</dbReference>
<dbReference type="GO" id="GO:0000160">
    <property type="term" value="P:phosphorelay signal transduction system"/>
    <property type="evidence" value="ECO:0007669"/>
    <property type="project" value="UniProtKB-KW"/>
</dbReference>
<evidence type="ECO:0000259" key="14">
    <source>
        <dbReference type="PROSITE" id="PS50110"/>
    </source>
</evidence>
<evidence type="ECO:0000256" key="12">
    <source>
        <dbReference type="PROSITE-ProRule" id="PRU00169"/>
    </source>
</evidence>
<dbReference type="InterPro" id="IPR011006">
    <property type="entry name" value="CheY-like_superfamily"/>
</dbReference>
<dbReference type="GO" id="GO:0004673">
    <property type="term" value="F:protein histidine kinase activity"/>
    <property type="evidence" value="ECO:0007669"/>
    <property type="project" value="UniProtKB-EC"/>
</dbReference>
<protein>
    <recommendedName>
        <fullName evidence="3">histidine kinase</fullName>
        <ecNumber evidence="3">2.7.13.3</ecNumber>
    </recommendedName>
</protein>
<evidence type="ECO:0000259" key="13">
    <source>
        <dbReference type="PROSITE" id="PS50109"/>
    </source>
</evidence>
<dbReference type="SMART" id="SM00448">
    <property type="entry name" value="REC"/>
    <property type="match status" value="1"/>
</dbReference>
<dbReference type="PROSITE" id="PS50109">
    <property type="entry name" value="HIS_KIN"/>
    <property type="match status" value="1"/>
</dbReference>
<dbReference type="SUPFAM" id="SSF55874">
    <property type="entry name" value="ATPase domain of HSP90 chaperone/DNA topoisomerase II/histidine kinase"/>
    <property type="match status" value="1"/>
</dbReference>
<dbReference type="Gene3D" id="3.40.50.2300">
    <property type="match status" value="1"/>
</dbReference>
<proteinExistence type="predicted"/>
<keyword evidence="6" id="KW-0812">Transmembrane</keyword>
<dbReference type="SUPFAM" id="SSF52172">
    <property type="entry name" value="CheY-like"/>
    <property type="match status" value="1"/>
</dbReference>
<feature type="modified residue" description="4-aspartylphosphate" evidence="12">
    <location>
        <position position="218"/>
    </location>
</feature>
<dbReference type="Pfam" id="PF02518">
    <property type="entry name" value="HATPase_c"/>
    <property type="match status" value="1"/>
</dbReference>
<dbReference type="InterPro" id="IPR001789">
    <property type="entry name" value="Sig_transdc_resp-reg_receiver"/>
</dbReference>
<evidence type="ECO:0000256" key="7">
    <source>
        <dbReference type="ARBA" id="ARBA00022741"/>
    </source>
</evidence>
<reference evidence="15 16" key="1">
    <citation type="submission" date="2018-07" db="EMBL/GenBank/DDBJ databases">
        <title>Genomic Encyclopedia of Type Strains, Phase III (KMG-III): the genomes of soil and plant-associated and newly described type strains.</title>
        <authorList>
            <person name="Whitman W."/>
        </authorList>
    </citation>
    <scope>NUCLEOTIDE SEQUENCE [LARGE SCALE GENOMIC DNA]</scope>
    <source>
        <strain evidence="15 16">CECT 8488</strain>
    </source>
</reference>
<evidence type="ECO:0000256" key="10">
    <source>
        <dbReference type="ARBA" id="ARBA00023012"/>
    </source>
</evidence>
<gene>
    <name evidence="15" type="ORF">DFP90_102118</name>
</gene>
<accession>A0A3D9HRJ9</accession>
<dbReference type="InterPro" id="IPR036641">
    <property type="entry name" value="HPT_dom_sf"/>
</dbReference>
<dbReference type="CDD" id="cd17546">
    <property type="entry name" value="REC_hyHK_CKI1_RcsC-like"/>
    <property type="match status" value="1"/>
</dbReference>
<dbReference type="Gene3D" id="1.20.120.160">
    <property type="entry name" value="HPT domain"/>
    <property type="match status" value="1"/>
</dbReference>
<evidence type="ECO:0000313" key="16">
    <source>
        <dbReference type="Proteomes" id="UP000256845"/>
    </source>
</evidence>
<evidence type="ECO:0000256" key="3">
    <source>
        <dbReference type="ARBA" id="ARBA00012438"/>
    </source>
</evidence>
<dbReference type="Gene3D" id="3.30.565.10">
    <property type="entry name" value="Histidine kinase-like ATPase, C-terminal domain"/>
    <property type="match status" value="1"/>
</dbReference>
<name>A0A3D9HRJ9_9PROT</name>
<dbReference type="PROSITE" id="PS50110">
    <property type="entry name" value="RESPONSE_REGULATORY"/>
    <property type="match status" value="1"/>
</dbReference>
<dbReference type="FunFam" id="3.30.565.10:FF:000010">
    <property type="entry name" value="Sensor histidine kinase RcsC"/>
    <property type="match status" value="1"/>
</dbReference>
<dbReference type="InterPro" id="IPR005467">
    <property type="entry name" value="His_kinase_dom"/>
</dbReference>
<dbReference type="CDD" id="cd16922">
    <property type="entry name" value="HATPase_EvgS-ArcB-TorS-like"/>
    <property type="match status" value="1"/>
</dbReference>
<evidence type="ECO:0000256" key="9">
    <source>
        <dbReference type="ARBA" id="ARBA00022989"/>
    </source>
</evidence>
<dbReference type="RefSeq" id="WP_115935657.1">
    <property type="nucleotide sequence ID" value="NZ_QRDW01000002.1"/>
</dbReference>
<dbReference type="OrthoDB" id="9813151at2"/>
<feature type="domain" description="Response regulatory" evidence="14">
    <location>
        <begin position="169"/>
        <end position="288"/>
    </location>
</feature>
<evidence type="ECO:0000256" key="4">
    <source>
        <dbReference type="ARBA" id="ARBA00022475"/>
    </source>
</evidence>
<dbReference type="PANTHER" id="PTHR45339">
    <property type="entry name" value="HYBRID SIGNAL TRANSDUCTION HISTIDINE KINASE J"/>
    <property type="match status" value="1"/>
</dbReference>
<dbReference type="EMBL" id="QRDW01000002">
    <property type="protein sequence ID" value="RED52100.1"/>
    <property type="molecule type" value="Genomic_DNA"/>
</dbReference>
<dbReference type="PANTHER" id="PTHR45339:SF1">
    <property type="entry name" value="HYBRID SIGNAL TRANSDUCTION HISTIDINE KINASE J"/>
    <property type="match status" value="1"/>
</dbReference>
<keyword evidence="5 12" id="KW-0597">Phosphoprotein</keyword>
<dbReference type="EC" id="2.7.13.3" evidence="3"/>